<dbReference type="GO" id="GO:0035804">
    <property type="term" value="F:structural constituent of egg coat"/>
    <property type="evidence" value="ECO:0007669"/>
    <property type="project" value="TreeGrafter"/>
</dbReference>
<dbReference type="AlphaFoldDB" id="A0A8X8BT32"/>
<dbReference type="EMBL" id="JAATIS010002107">
    <property type="protein sequence ID" value="KAG2465331.1"/>
    <property type="molecule type" value="Genomic_DNA"/>
</dbReference>
<dbReference type="PANTHER" id="PTHR23343:SF31">
    <property type="entry name" value="ZONA PELLUCIDA SPERM-BINDING PROTEIN 4"/>
    <property type="match status" value="1"/>
</dbReference>
<dbReference type="InterPro" id="IPR051148">
    <property type="entry name" value="Zona_Pellucida_Domain_gp"/>
</dbReference>
<dbReference type="Proteomes" id="UP000886611">
    <property type="component" value="Unassembled WGS sequence"/>
</dbReference>
<dbReference type="GO" id="GO:0007339">
    <property type="term" value="P:binding of sperm to zona pellucida"/>
    <property type="evidence" value="ECO:0007669"/>
    <property type="project" value="TreeGrafter"/>
</dbReference>
<feature type="non-terminal residue" evidence="1">
    <location>
        <position position="175"/>
    </location>
</feature>
<name>A0A8X8BT32_POLSE</name>
<dbReference type="GO" id="GO:0032190">
    <property type="term" value="F:acrosin binding"/>
    <property type="evidence" value="ECO:0007669"/>
    <property type="project" value="TreeGrafter"/>
</dbReference>
<gene>
    <name evidence="1" type="primary">Zp1_1</name>
    <name evidence="1" type="ORF">GTO96_0018616</name>
</gene>
<keyword evidence="2" id="KW-1185">Reference proteome</keyword>
<dbReference type="PANTHER" id="PTHR23343">
    <property type="entry name" value="ZONA PELLUCIDA SPERM-BINDING PROTEIN"/>
    <property type="match status" value="1"/>
</dbReference>
<dbReference type="GO" id="GO:0060468">
    <property type="term" value="P:prevention of polyspermy"/>
    <property type="evidence" value="ECO:0007669"/>
    <property type="project" value="TreeGrafter"/>
</dbReference>
<proteinExistence type="predicted"/>
<dbReference type="GO" id="GO:0035805">
    <property type="term" value="C:egg coat"/>
    <property type="evidence" value="ECO:0007669"/>
    <property type="project" value="TreeGrafter"/>
</dbReference>
<feature type="non-terminal residue" evidence="1">
    <location>
        <position position="1"/>
    </location>
</feature>
<sequence>MLAGSWAPAAVGHLLVKRDSLILTLPMILIFVESMEALIGALERLSEESECLDLNGNPHPALELLLTMNSMSLFQLDNGNVIYQNTMSAAITVWTGPEGSITRDSVYKLFFQCTYLGSQDVQVEAEVYTVAPPLPVVEQGPFDLELVIATGSGRAADMFPQIASSRKNVLLHSGL</sequence>
<accession>A0A8X8BT32</accession>
<reference evidence="1 2" key="1">
    <citation type="journal article" date="2021" name="Cell">
        <title>Tracing the genetic footprints of vertebrate landing in non-teleost ray-finned fishes.</title>
        <authorList>
            <person name="Bi X."/>
            <person name="Wang K."/>
            <person name="Yang L."/>
            <person name="Pan H."/>
            <person name="Jiang H."/>
            <person name="Wei Q."/>
            <person name="Fang M."/>
            <person name="Yu H."/>
            <person name="Zhu C."/>
            <person name="Cai Y."/>
            <person name="He Y."/>
            <person name="Gan X."/>
            <person name="Zeng H."/>
            <person name="Yu D."/>
            <person name="Zhu Y."/>
            <person name="Jiang H."/>
            <person name="Qiu Q."/>
            <person name="Yang H."/>
            <person name="Zhang Y.E."/>
            <person name="Wang W."/>
            <person name="Zhu M."/>
            <person name="He S."/>
            <person name="Zhang G."/>
        </authorList>
    </citation>
    <scope>NUCLEOTIDE SEQUENCE [LARGE SCALE GENOMIC DNA]</scope>
    <source>
        <strain evidence="1">Bchr_013</strain>
    </source>
</reference>
<evidence type="ECO:0000313" key="1">
    <source>
        <dbReference type="EMBL" id="KAG2465331.1"/>
    </source>
</evidence>
<evidence type="ECO:0000313" key="2">
    <source>
        <dbReference type="Proteomes" id="UP000886611"/>
    </source>
</evidence>
<organism evidence="1 2">
    <name type="scientific">Polypterus senegalus</name>
    <name type="common">Senegal bichir</name>
    <dbReference type="NCBI Taxonomy" id="55291"/>
    <lineage>
        <taxon>Eukaryota</taxon>
        <taxon>Metazoa</taxon>
        <taxon>Chordata</taxon>
        <taxon>Craniata</taxon>
        <taxon>Vertebrata</taxon>
        <taxon>Euteleostomi</taxon>
        <taxon>Actinopterygii</taxon>
        <taxon>Polypteriformes</taxon>
        <taxon>Polypteridae</taxon>
        <taxon>Polypterus</taxon>
    </lineage>
</organism>
<comment type="caution">
    <text evidence="1">The sequence shown here is derived from an EMBL/GenBank/DDBJ whole genome shotgun (WGS) entry which is preliminary data.</text>
</comment>
<protein>
    <submittedName>
        <fullName evidence="1">ZP1 protein</fullName>
    </submittedName>
</protein>